<evidence type="ECO:0000256" key="1">
    <source>
        <dbReference type="ARBA" id="ARBA00009865"/>
    </source>
</evidence>
<dbReference type="AlphaFoldDB" id="A0A1M5E4G1"/>
<dbReference type="InterPro" id="IPR006710">
    <property type="entry name" value="Glyco_hydro_43"/>
</dbReference>
<keyword evidence="7" id="KW-1185">Reference proteome</keyword>
<dbReference type="RefSeq" id="WP_073402746.1">
    <property type="nucleotide sequence ID" value="NZ_FQTV01000013.1"/>
</dbReference>
<dbReference type="Gene3D" id="2.60.120.260">
    <property type="entry name" value="Galactose-binding domain-like"/>
    <property type="match status" value="1"/>
</dbReference>
<evidence type="ECO:0000313" key="6">
    <source>
        <dbReference type="EMBL" id="SHF74138.1"/>
    </source>
</evidence>
<proteinExistence type="inferred from homology"/>
<dbReference type="OrthoDB" id="273314at2"/>
<evidence type="ECO:0000256" key="3">
    <source>
        <dbReference type="ARBA" id="ARBA00023295"/>
    </source>
</evidence>
<dbReference type="CDD" id="cd18821">
    <property type="entry name" value="GH43_Pc3Gal43A-like"/>
    <property type="match status" value="1"/>
</dbReference>
<keyword evidence="3 4" id="KW-0326">Glycosidase</keyword>
<feature type="chain" id="PRO_5012883624" evidence="5">
    <location>
        <begin position="23"/>
        <end position="463"/>
    </location>
</feature>
<evidence type="ECO:0000256" key="4">
    <source>
        <dbReference type="RuleBase" id="RU361187"/>
    </source>
</evidence>
<comment type="similarity">
    <text evidence="1 4">Belongs to the glycosyl hydrolase 43 family.</text>
</comment>
<dbReference type="SUPFAM" id="SSF75005">
    <property type="entry name" value="Arabinanase/levansucrase/invertase"/>
    <property type="match status" value="1"/>
</dbReference>
<evidence type="ECO:0000256" key="5">
    <source>
        <dbReference type="SAM" id="SignalP"/>
    </source>
</evidence>
<dbReference type="InterPro" id="IPR023296">
    <property type="entry name" value="Glyco_hydro_beta-prop_sf"/>
</dbReference>
<dbReference type="STRING" id="1297750.SAMN05444405_11314"/>
<reference evidence="6 7" key="1">
    <citation type="submission" date="2016-11" db="EMBL/GenBank/DDBJ databases">
        <authorList>
            <person name="Jaros S."/>
            <person name="Januszkiewicz K."/>
            <person name="Wedrychowicz H."/>
        </authorList>
    </citation>
    <scope>NUCLEOTIDE SEQUENCE [LARGE SCALE GENOMIC DNA]</scope>
    <source>
        <strain evidence="6 7">DSM 26991</strain>
    </source>
</reference>
<protein>
    <submittedName>
        <fullName evidence="6">Glycosyl hydrolases family 43</fullName>
    </submittedName>
</protein>
<name>A0A1M5E4G1_9BACE</name>
<keyword evidence="2 4" id="KW-0378">Hydrolase</keyword>
<accession>A0A1M5E4G1</accession>
<dbReference type="PANTHER" id="PTHR22925">
    <property type="entry name" value="GLYCOSYL HYDROLASE 43 FAMILY MEMBER"/>
    <property type="match status" value="1"/>
</dbReference>
<dbReference type="Pfam" id="PF04616">
    <property type="entry name" value="Glyco_hydro_43"/>
    <property type="match status" value="1"/>
</dbReference>
<keyword evidence="5" id="KW-0732">Signal</keyword>
<feature type="signal peptide" evidence="5">
    <location>
        <begin position="1"/>
        <end position="22"/>
    </location>
</feature>
<dbReference type="GO" id="GO:0004553">
    <property type="term" value="F:hydrolase activity, hydrolyzing O-glycosyl compounds"/>
    <property type="evidence" value="ECO:0007669"/>
    <property type="project" value="InterPro"/>
</dbReference>
<sequence>MKIKLLITLCLCISFMSFITLHGENRYKAIYSGIPLFDQNNKEVNAHGACIVKEGNKYYLFGEYHTDTSNAFTGFSCYSSSNLTDWKFEKIVLPLQADGLLGPDRIGERVKVMRCPSTGEYVMFMHTDNLKYSDPHVGYATCKTINGNYEFKGELLHNGKYLKKWDLGTFQDNDGKGYLLTHEGFIYELASDYKSVNQIVVSEAIHGGEAPAMFKKNGTYFWLFSDKTSWERNDNYYLTAQSIKGPWIKRGFFAPKGSLTWNSQSTFVLPIVYGNDTLHLYMGDRWSFPKQGSAATYVWQPISICGDEISIPAFRESWQMDKSMPGWSAIDIKRKSIKEKCIVEQGIWKAINGCQKSKEKGAIISYSFKGKQIGIKALSGKTSGYARISIKNDKNKEIINSIIDFYSKYEYSSQKFLSPILKSGNYTLSIEVLGEHPAWSDKRKADYGSTDNYVMIEDVYTID</sequence>
<dbReference type="Proteomes" id="UP000184509">
    <property type="component" value="Unassembled WGS sequence"/>
</dbReference>
<dbReference type="Gene3D" id="2.115.10.20">
    <property type="entry name" value="Glycosyl hydrolase domain, family 43"/>
    <property type="match status" value="1"/>
</dbReference>
<gene>
    <name evidence="6" type="ORF">SAMN05444405_11314</name>
</gene>
<organism evidence="6 7">
    <name type="scientific">Bacteroides luti</name>
    <dbReference type="NCBI Taxonomy" id="1297750"/>
    <lineage>
        <taxon>Bacteria</taxon>
        <taxon>Pseudomonadati</taxon>
        <taxon>Bacteroidota</taxon>
        <taxon>Bacteroidia</taxon>
        <taxon>Bacteroidales</taxon>
        <taxon>Bacteroidaceae</taxon>
        <taxon>Bacteroides</taxon>
    </lineage>
</organism>
<dbReference type="GO" id="GO:0005975">
    <property type="term" value="P:carbohydrate metabolic process"/>
    <property type="evidence" value="ECO:0007669"/>
    <property type="project" value="InterPro"/>
</dbReference>
<dbReference type="PANTHER" id="PTHR22925:SF3">
    <property type="entry name" value="GLYCOSYL HYDROLASE FAMILY PROTEIN 43"/>
    <property type="match status" value="1"/>
</dbReference>
<dbReference type="EMBL" id="FQTV01000013">
    <property type="protein sequence ID" value="SHF74138.1"/>
    <property type="molecule type" value="Genomic_DNA"/>
</dbReference>
<evidence type="ECO:0000256" key="2">
    <source>
        <dbReference type="ARBA" id="ARBA00022801"/>
    </source>
</evidence>
<evidence type="ECO:0000313" key="7">
    <source>
        <dbReference type="Proteomes" id="UP000184509"/>
    </source>
</evidence>